<protein>
    <submittedName>
        <fullName evidence="1">Uncharacterized protein</fullName>
    </submittedName>
</protein>
<evidence type="ECO:0000313" key="1">
    <source>
        <dbReference type="EMBL" id="KAG6949505.1"/>
    </source>
</evidence>
<evidence type="ECO:0000313" key="2">
    <source>
        <dbReference type="Proteomes" id="UP000688947"/>
    </source>
</evidence>
<accession>A0A8T1TZQ3</accession>
<reference evidence="1" key="1">
    <citation type="submission" date="2021-01" db="EMBL/GenBank/DDBJ databases">
        <title>Phytophthora aleatoria, a newly-described species from Pinus radiata is distinct from Phytophthora cactorum isolates based on comparative genomics.</title>
        <authorList>
            <person name="Mcdougal R."/>
            <person name="Panda P."/>
            <person name="Williams N."/>
            <person name="Studholme D.J."/>
        </authorList>
    </citation>
    <scope>NUCLEOTIDE SEQUENCE</scope>
    <source>
        <strain evidence="1">NZFS 3830</strain>
    </source>
</reference>
<dbReference type="AlphaFoldDB" id="A0A8T1TZQ3"/>
<dbReference type="EMBL" id="JAENGZ010001243">
    <property type="protein sequence ID" value="KAG6949505.1"/>
    <property type="molecule type" value="Genomic_DNA"/>
</dbReference>
<sequence>MSSIASDTISADILKSMATSGWAKPVSYNPYRYLHLLYDSRTIVSAREEYPGLYEGEYGPTACAHEAASLVSGALFTLCSQCCGRLLSMQATNISKRKSMKEFKANTKKREIEKKTPRYTSSSREAIKAALAQTPNITVCICSAAHCEGIITQQRKA</sequence>
<comment type="caution">
    <text evidence="1">The sequence shown here is derived from an EMBL/GenBank/DDBJ whole genome shotgun (WGS) entry which is preliminary data.</text>
</comment>
<name>A0A8T1TZQ3_9STRA</name>
<organism evidence="1 2">
    <name type="scientific">Phytophthora cactorum</name>
    <dbReference type="NCBI Taxonomy" id="29920"/>
    <lineage>
        <taxon>Eukaryota</taxon>
        <taxon>Sar</taxon>
        <taxon>Stramenopiles</taxon>
        <taxon>Oomycota</taxon>
        <taxon>Peronosporomycetes</taxon>
        <taxon>Peronosporales</taxon>
        <taxon>Peronosporaceae</taxon>
        <taxon>Phytophthora</taxon>
    </lineage>
</organism>
<dbReference type="Proteomes" id="UP000688947">
    <property type="component" value="Unassembled WGS sequence"/>
</dbReference>
<proteinExistence type="predicted"/>
<gene>
    <name evidence="1" type="ORF">JG687_00014822</name>
</gene>
<dbReference type="OrthoDB" id="129676at2759"/>